<gene>
    <name evidence="2" type="ORF">CYCCA115_LOCUS22050</name>
</gene>
<organism evidence="2 3">
    <name type="scientific">Cylindrotheca closterium</name>
    <dbReference type="NCBI Taxonomy" id="2856"/>
    <lineage>
        <taxon>Eukaryota</taxon>
        <taxon>Sar</taxon>
        <taxon>Stramenopiles</taxon>
        <taxon>Ochrophyta</taxon>
        <taxon>Bacillariophyta</taxon>
        <taxon>Bacillariophyceae</taxon>
        <taxon>Bacillariophycidae</taxon>
        <taxon>Bacillariales</taxon>
        <taxon>Bacillariaceae</taxon>
        <taxon>Cylindrotheca</taxon>
    </lineage>
</organism>
<dbReference type="AlphaFoldDB" id="A0AAD2G8S9"/>
<feature type="region of interest" description="Disordered" evidence="1">
    <location>
        <begin position="17"/>
        <end position="59"/>
    </location>
</feature>
<sequence length="555" mass="58601">MTDVVEIIEGEVAQKELQSAASRVRPRPPAHSRIPARNNSHQSKLKPVTERDESDDIEDLSASVRSFDGIDTDALKRLSAMSIMSTIDDSDRSIFSASSSSSSGKRSGSLNAKHVPEQFQSMDSLGGSNERYSLSSNDISYNSQFDSFSCSISSHAFSKSSQSTLGISGDIIESMGDLGQLLEPPTNIYQAQGTNRGPRVSGGSGNGSTATLPSLSEFSAMGSTSSMPSLADYSMDRSGHSSIMPGLGGIVEEDVSAGSFSSFNTGASFSTAATEEVGVIIGGRSVAEILKEQEHIAGRNLDVLEPTIRPKKPQMQQRWSSDERESSTGNAEIIDDAPPAVASRQESDTSSVYENSDHVQDLPPRMAQRRTSNSLSSRGLSQTPPSSLSSEGLSQTPALSPVGPPRKSVSGRTKRTMLPGIGGDTRVSDTSFRLSSIPLPTGFGELSEHSPVPNVAAPRMVLRQDTASSSVSTIGGLSQIPTLSPHNHSEGRKIVVPAQAESIETVQEVVPTNGRRAGKFAGGSEMDSPPAVAMRRISDELDGPLVDAPAGMVFL</sequence>
<feature type="compositionally biased region" description="Polar residues" evidence="1">
    <location>
        <begin position="369"/>
        <end position="398"/>
    </location>
</feature>
<dbReference type="EMBL" id="CAKOGP040002291">
    <property type="protein sequence ID" value="CAJ1966467.1"/>
    <property type="molecule type" value="Genomic_DNA"/>
</dbReference>
<feature type="region of interest" description="Disordered" evidence="1">
    <location>
        <begin position="190"/>
        <end position="213"/>
    </location>
</feature>
<reference evidence="2" key="1">
    <citation type="submission" date="2023-08" db="EMBL/GenBank/DDBJ databases">
        <authorList>
            <person name="Audoor S."/>
            <person name="Bilcke G."/>
        </authorList>
    </citation>
    <scope>NUCLEOTIDE SEQUENCE</scope>
</reference>
<evidence type="ECO:0000256" key="1">
    <source>
        <dbReference type="SAM" id="MobiDB-lite"/>
    </source>
</evidence>
<evidence type="ECO:0000313" key="3">
    <source>
        <dbReference type="Proteomes" id="UP001295423"/>
    </source>
</evidence>
<evidence type="ECO:0000313" key="2">
    <source>
        <dbReference type="EMBL" id="CAJ1966467.1"/>
    </source>
</evidence>
<comment type="caution">
    <text evidence="2">The sequence shown here is derived from an EMBL/GenBank/DDBJ whole genome shotgun (WGS) entry which is preliminary data.</text>
</comment>
<feature type="compositionally biased region" description="Low complexity" evidence="1">
    <location>
        <begin position="93"/>
        <end position="109"/>
    </location>
</feature>
<proteinExistence type="predicted"/>
<protein>
    <submittedName>
        <fullName evidence="2">Uncharacterized protein</fullName>
    </submittedName>
</protein>
<name>A0AAD2G8S9_9STRA</name>
<accession>A0AAD2G8S9</accession>
<dbReference type="Proteomes" id="UP001295423">
    <property type="component" value="Unassembled WGS sequence"/>
</dbReference>
<keyword evidence="3" id="KW-1185">Reference proteome</keyword>
<feature type="region of interest" description="Disordered" evidence="1">
    <location>
        <begin position="92"/>
        <end position="111"/>
    </location>
</feature>
<feature type="region of interest" description="Disordered" evidence="1">
    <location>
        <begin position="305"/>
        <end position="429"/>
    </location>
</feature>